<dbReference type="EMBL" id="CAUJNA010003392">
    <property type="protein sequence ID" value="CAJ1400930.1"/>
    <property type="molecule type" value="Genomic_DNA"/>
</dbReference>
<evidence type="ECO:0000313" key="2">
    <source>
        <dbReference type="EMBL" id="CAJ1400930.1"/>
    </source>
</evidence>
<evidence type="ECO:0000313" key="3">
    <source>
        <dbReference type="Proteomes" id="UP001178507"/>
    </source>
</evidence>
<name>A0AA36J791_9DINO</name>
<protein>
    <recommendedName>
        <fullName evidence="4">Ubiquitin-like domain-containing protein</fullName>
    </recommendedName>
</protein>
<evidence type="ECO:0000256" key="1">
    <source>
        <dbReference type="SAM" id="MobiDB-lite"/>
    </source>
</evidence>
<dbReference type="Proteomes" id="UP001178507">
    <property type="component" value="Unassembled WGS sequence"/>
</dbReference>
<evidence type="ECO:0008006" key="4">
    <source>
        <dbReference type="Google" id="ProtNLM"/>
    </source>
</evidence>
<feature type="region of interest" description="Disordered" evidence="1">
    <location>
        <begin position="249"/>
        <end position="305"/>
    </location>
</feature>
<gene>
    <name evidence="2" type="ORF">EVOR1521_LOCUS24170</name>
</gene>
<keyword evidence="3" id="KW-1185">Reference proteome</keyword>
<dbReference type="AlphaFoldDB" id="A0AA36J791"/>
<comment type="caution">
    <text evidence="2">The sequence shown here is derived from an EMBL/GenBank/DDBJ whole genome shotgun (WGS) entry which is preliminary data.</text>
</comment>
<proteinExistence type="predicted"/>
<sequence>MKLFVTFAAEEEVRFVVLVEPSSSVASLRQKILADFRSVFPSRLPLCFFRIASEDGFFLTDAAAVGQVLADGGTVTCHRADAEVAGAPLPEQPSAEEMSGIFATFRAQVSYVASAVCHAAAKAGSEAAGDAMSILLAMLMLRGPQLSQARLAAFEALQKSLPSQDGASLPAFLGAGGIFVLLGMLSPSTKLESEPEVERAAQLFTELVQQHGTALAPVLEDCHPGALLQKLAKDSRCSAKTKQHALAGRRALERAGHPPRARAESLADRRLQSAGAAVAHAGDSPGRGHSRSSSERRTPTPLLPGGVTLRMLLDQGLSWDSAQMRRALSEFEAKVANSSEVALRELAADSGCAEVVARSLRSRAALPLSSILARFVGDARARSTFAQLFSKYLRFAEAVEAAASWPPPLGPLLAVLEEDLLQAAKVRPVTAEITALLALLNVQVAELQAFGLRMMRKLLDPNTRLAADAAREVSPKAINQALSSVMPTHPLACLDILGTLALKEDFRNYFSSQLSLLKFLAHCCQPDKTPSPSGDQLAVQRAASRCLAHLASLPAVRDWARKSALQGLHASTSDLTVRAYIGIALGLAETER</sequence>
<feature type="compositionally biased region" description="Basic and acidic residues" evidence="1">
    <location>
        <begin position="250"/>
        <end position="271"/>
    </location>
</feature>
<organism evidence="2 3">
    <name type="scientific">Effrenium voratum</name>
    <dbReference type="NCBI Taxonomy" id="2562239"/>
    <lineage>
        <taxon>Eukaryota</taxon>
        <taxon>Sar</taxon>
        <taxon>Alveolata</taxon>
        <taxon>Dinophyceae</taxon>
        <taxon>Suessiales</taxon>
        <taxon>Symbiodiniaceae</taxon>
        <taxon>Effrenium</taxon>
    </lineage>
</organism>
<accession>A0AA36J791</accession>
<reference evidence="2" key="1">
    <citation type="submission" date="2023-08" db="EMBL/GenBank/DDBJ databases">
        <authorList>
            <person name="Chen Y."/>
            <person name="Shah S."/>
            <person name="Dougan E. K."/>
            <person name="Thang M."/>
            <person name="Chan C."/>
        </authorList>
    </citation>
    <scope>NUCLEOTIDE SEQUENCE</scope>
</reference>